<feature type="region of interest" description="Disordered" evidence="16">
    <location>
        <begin position="1845"/>
        <end position="1873"/>
    </location>
</feature>
<evidence type="ECO:0000256" key="2">
    <source>
        <dbReference type="ARBA" id="ARBA00004278"/>
    </source>
</evidence>
<evidence type="ECO:0000256" key="3">
    <source>
        <dbReference type="ARBA" id="ARBA00022475"/>
    </source>
</evidence>
<feature type="domain" description="WW" evidence="17">
    <location>
        <begin position="2937"/>
        <end position="2971"/>
    </location>
</feature>
<dbReference type="PROSITE" id="PS01159">
    <property type="entry name" value="WW_DOMAIN_1"/>
    <property type="match status" value="1"/>
</dbReference>
<feature type="coiled-coil region" evidence="15">
    <location>
        <begin position="2230"/>
        <end position="2290"/>
    </location>
</feature>
<keyword evidence="9" id="KW-0472">Membrane</keyword>
<dbReference type="Gene3D" id="2.20.70.10">
    <property type="match status" value="1"/>
</dbReference>
<dbReference type="Pfam" id="PF00569">
    <property type="entry name" value="ZZ"/>
    <property type="match status" value="1"/>
</dbReference>
<evidence type="ECO:0000256" key="6">
    <source>
        <dbReference type="ARBA" id="ARBA00022771"/>
    </source>
</evidence>
<keyword evidence="8" id="KW-0106">Calcium</keyword>
<dbReference type="PROSITE" id="PS50020">
    <property type="entry name" value="WW_DOMAIN_2"/>
    <property type="match status" value="1"/>
</dbReference>
<feature type="compositionally biased region" description="Low complexity" evidence="16">
    <location>
        <begin position="244"/>
        <end position="271"/>
    </location>
</feature>
<evidence type="ECO:0000256" key="10">
    <source>
        <dbReference type="ARBA" id="ARBA00023203"/>
    </source>
</evidence>
<evidence type="ECO:0000256" key="5">
    <source>
        <dbReference type="ARBA" id="ARBA00022723"/>
    </source>
</evidence>
<dbReference type="InterPro" id="IPR000433">
    <property type="entry name" value="Znf_ZZ"/>
</dbReference>
<dbReference type="Pfam" id="PF09068">
    <property type="entry name" value="EF-hand_2"/>
    <property type="match status" value="1"/>
</dbReference>
<feature type="coiled-coil region" evidence="15">
    <location>
        <begin position="1118"/>
        <end position="1145"/>
    </location>
</feature>
<feature type="coiled-coil region" evidence="15">
    <location>
        <begin position="3440"/>
        <end position="3474"/>
    </location>
</feature>
<dbReference type="GO" id="GO:0046928">
    <property type="term" value="P:regulation of neurotransmitter secretion"/>
    <property type="evidence" value="ECO:0007669"/>
    <property type="project" value="UniProtKB-ARBA"/>
</dbReference>
<dbReference type="InterPro" id="IPR015154">
    <property type="entry name" value="EF-hand_dom_typ2"/>
</dbReference>
<dbReference type="SUPFAM" id="SSF47473">
    <property type="entry name" value="EF-hand"/>
    <property type="match status" value="2"/>
</dbReference>
<feature type="coiled-coil region" evidence="15">
    <location>
        <begin position="988"/>
        <end position="1035"/>
    </location>
</feature>
<dbReference type="GO" id="GO:0005737">
    <property type="term" value="C:cytoplasm"/>
    <property type="evidence" value="ECO:0007669"/>
    <property type="project" value="UniProtKB-ARBA"/>
</dbReference>
<evidence type="ECO:0000256" key="12">
    <source>
        <dbReference type="ARBA" id="ARBA00065906"/>
    </source>
</evidence>
<dbReference type="SUPFAM" id="SSF57850">
    <property type="entry name" value="RING/U-box"/>
    <property type="match status" value="1"/>
</dbReference>
<dbReference type="Pfam" id="PF00307">
    <property type="entry name" value="CH"/>
    <property type="match status" value="1"/>
</dbReference>
<dbReference type="GO" id="GO:0048172">
    <property type="term" value="P:regulation of short-term neuronal synaptic plasticity"/>
    <property type="evidence" value="ECO:0007669"/>
    <property type="project" value="UniProtKB-ARBA"/>
</dbReference>
<name>A0AA39MC68_9BILA</name>
<keyword evidence="4" id="KW-0963">Cytoplasm</keyword>
<dbReference type="SUPFAM" id="SSF47576">
    <property type="entry name" value="Calponin-homology domain, CH-domain"/>
    <property type="match status" value="1"/>
</dbReference>
<feature type="coiled-coil region" evidence="15">
    <location>
        <begin position="802"/>
        <end position="956"/>
    </location>
</feature>
<evidence type="ECO:0000313" key="21">
    <source>
        <dbReference type="Proteomes" id="UP001175271"/>
    </source>
</evidence>
<evidence type="ECO:0000256" key="4">
    <source>
        <dbReference type="ARBA" id="ARBA00022490"/>
    </source>
</evidence>
<dbReference type="GO" id="GO:0030010">
    <property type="term" value="P:establishment of cell polarity"/>
    <property type="evidence" value="ECO:0007669"/>
    <property type="project" value="UniProtKB-ARBA"/>
</dbReference>
<evidence type="ECO:0000256" key="15">
    <source>
        <dbReference type="SAM" id="Coils"/>
    </source>
</evidence>
<dbReference type="InterPro" id="IPR036872">
    <property type="entry name" value="CH_dom_sf"/>
</dbReference>
<dbReference type="PROSITE" id="PS50135">
    <property type="entry name" value="ZF_ZZ_2"/>
    <property type="match status" value="1"/>
</dbReference>
<evidence type="ECO:0000256" key="16">
    <source>
        <dbReference type="SAM" id="MobiDB-lite"/>
    </source>
</evidence>
<dbReference type="SMART" id="SM00456">
    <property type="entry name" value="WW"/>
    <property type="match status" value="1"/>
</dbReference>
<evidence type="ECO:0000256" key="8">
    <source>
        <dbReference type="ARBA" id="ARBA00022837"/>
    </source>
</evidence>
<dbReference type="CDD" id="cd16242">
    <property type="entry name" value="EFh_DMD_like"/>
    <property type="match status" value="1"/>
</dbReference>
<dbReference type="SMART" id="SM00291">
    <property type="entry name" value="ZnF_ZZ"/>
    <property type="match status" value="1"/>
</dbReference>
<dbReference type="GO" id="GO:0050699">
    <property type="term" value="F:WW domain binding"/>
    <property type="evidence" value="ECO:0007669"/>
    <property type="project" value="UniProtKB-ARBA"/>
</dbReference>
<evidence type="ECO:0000259" key="18">
    <source>
        <dbReference type="PROSITE" id="PS50021"/>
    </source>
</evidence>
<keyword evidence="21" id="KW-1185">Reference proteome</keyword>
<dbReference type="Gene3D" id="1.10.238.10">
    <property type="entry name" value="EF-hand"/>
    <property type="match status" value="2"/>
</dbReference>
<evidence type="ECO:0000256" key="13">
    <source>
        <dbReference type="ARBA" id="ARBA00083840"/>
    </source>
</evidence>
<dbReference type="GO" id="GO:0008270">
    <property type="term" value="F:zinc ion binding"/>
    <property type="evidence" value="ECO:0007669"/>
    <property type="project" value="UniProtKB-KW"/>
</dbReference>
<keyword evidence="15" id="KW-0175">Coiled coil</keyword>
<dbReference type="InterPro" id="IPR018159">
    <property type="entry name" value="Spectrin/alpha-actinin"/>
</dbReference>
<dbReference type="InterPro" id="IPR002017">
    <property type="entry name" value="Spectrin_repeat"/>
</dbReference>
<feature type="region of interest" description="Disordered" evidence="16">
    <location>
        <begin position="244"/>
        <end position="333"/>
    </location>
</feature>
<feature type="domain" description="ZZ-type" evidence="19">
    <location>
        <begin position="3190"/>
        <end position="3246"/>
    </location>
</feature>
<accession>A0AA39MC68</accession>
<dbReference type="CDD" id="cd02334">
    <property type="entry name" value="ZZ_dystrophin"/>
    <property type="match status" value="1"/>
</dbReference>
<protein>
    <recommendedName>
        <fullName evidence="13">Protein detached</fullName>
    </recommendedName>
</protein>
<feature type="coiled-coil region" evidence="15">
    <location>
        <begin position="3373"/>
        <end position="3400"/>
    </location>
</feature>
<evidence type="ECO:0000256" key="1">
    <source>
        <dbReference type="ARBA" id="ARBA00004245"/>
    </source>
</evidence>
<dbReference type="InterPro" id="IPR056503">
    <property type="entry name" value="Spectrin_Dys-1"/>
</dbReference>
<feature type="region of interest" description="Disordered" evidence="16">
    <location>
        <begin position="1"/>
        <end position="20"/>
    </location>
</feature>
<feature type="compositionally biased region" description="Basic and acidic residues" evidence="16">
    <location>
        <begin position="9"/>
        <end position="20"/>
    </location>
</feature>
<dbReference type="GO" id="GO:0031594">
    <property type="term" value="C:neuromuscular junction"/>
    <property type="evidence" value="ECO:0007669"/>
    <property type="project" value="UniProtKB-ARBA"/>
</dbReference>
<dbReference type="Pfam" id="PF23729">
    <property type="entry name" value="Spectrin_Dys-1"/>
    <property type="match status" value="1"/>
</dbReference>
<dbReference type="GO" id="GO:0016010">
    <property type="term" value="C:dystrophin-associated glycoprotein complex"/>
    <property type="evidence" value="ECO:0007669"/>
    <property type="project" value="UniProtKB-ARBA"/>
</dbReference>
<dbReference type="SMART" id="SM00150">
    <property type="entry name" value="SPEC"/>
    <property type="match status" value="8"/>
</dbReference>
<keyword evidence="7" id="KW-0862">Zinc</keyword>
<dbReference type="GO" id="GO:0005856">
    <property type="term" value="C:cytoskeleton"/>
    <property type="evidence" value="ECO:0007669"/>
    <property type="project" value="UniProtKB-SubCell"/>
</dbReference>
<dbReference type="InterPro" id="IPR011992">
    <property type="entry name" value="EF-hand-dom_pair"/>
</dbReference>
<dbReference type="PANTHER" id="PTHR12268:SF14">
    <property type="entry name" value="DYSTROPHIN-1"/>
    <property type="match status" value="1"/>
</dbReference>
<dbReference type="GO" id="GO:0007274">
    <property type="term" value="P:neuromuscular synaptic transmission"/>
    <property type="evidence" value="ECO:0007669"/>
    <property type="project" value="UniProtKB-ARBA"/>
</dbReference>
<organism evidence="20 21">
    <name type="scientific">Steinernema hermaphroditum</name>
    <dbReference type="NCBI Taxonomy" id="289476"/>
    <lineage>
        <taxon>Eukaryota</taxon>
        <taxon>Metazoa</taxon>
        <taxon>Ecdysozoa</taxon>
        <taxon>Nematoda</taxon>
        <taxon>Chromadorea</taxon>
        <taxon>Rhabditida</taxon>
        <taxon>Tylenchina</taxon>
        <taxon>Panagrolaimomorpha</taxon>
        <taxon>Strongyloidoidea</taxon>
        <taxon>Steinernematidae</taxon>
        <taxon>Steinernema</taxon>
    </lineage>
</organism>
<evidence type="ECO:0000256" key="11">
    <source>
        <dbReference type="ARBA" id="ARBA00023212"/>
    </source>
</evidence>
<comment type="subcellular location">
    <subcellularLocation>
        <location evidence="2">Cell membrane</location>
        <location evidence="2">Sarcolemma</location>
        <topology evidence="2">Peripheral membrane protein</topology>
        <orientation evidence="2">Cytoplasmic side</orientation>
    </subcellularLocation>
    <subcellularLocation>
        <location evidence="1">Cytoplasm</location>
        <location evidence="1">Cytoskeleton</location>
    </subcellularLocation>
</comment>
<dbReference type="PANTHER" id="PTHR12268">
    <property type="entry name" value="E3 UBIQUITIN-PROTEIN LIGASE KCMF1"/>
    <property type="match status" value="1"/>
</dbReference>
<dbReference type="Proteomes" id="UP001175271">
    <property type="component" value="Unassembled WGS sequence"/>
</dbReference>
<feature type="coiled-coil region" evidence="15">
    <location>
        <begin position="1272"/>
        <end position="1393"/>
    </location>
</feature>
<dbReference type="InterPro" id="IPR001715">
    <property type="entry name" value="CH_dom"/>
</dbReference>
<reference evidence="20" key="1">
    <citation type="submission" date="2023-06" db="EMBL/GenBank/DDBJ databases">
        <title>Genomic analysis of the entomopathogenic nematode Steinernema hermaphroditum.</title>
        <authorList>
            <person name="Schwarz E.M."/>
            <person name="Heppert J.K."/>
            <person name="Baniya A."/>
            <person name="Schwartz H.T."/>
            <person name="Tan C.-H."/>
            <person name="Antoshechkin I."/>
            <person name="Sternberg P.W."/>
            <person name="Goodrich-Blair H."/>
            <person name="Dillman A.R."/>
        </authorList>
    </citation>
    <scope>NUCLEOTIDE SEQUENCE</scope>
    <source>
        <strain evidence="20">PS9179</strain>
        <tissue evidence="20">Whole animal</tissue>
    </source>
</reference>
<evidence type="ECO:0000259" key="19">
    <source>
        <dbReference type="PROSITE" id="PS50135"/>
    </source>
</evidence>
<keyword evidence="6 14" id="KW-0863">Zinc-finger</keyword>
<evidence type="ECO:0000259" key="17">
    <source>
        <dbReference type="PROSITE" id="PS50020"/>
    </source>
</evidence>
<dbReference type="GO" id="GO:0042383">
    <property type="term" value="C:sarcolemma"/>
    <property type="evidence" value="ECO:0007669"/>
    <property type="project" value="UniProtKB-SubCell"/>
</dbReference>
<dbReference type="EMBL" id="JAUCMV010000001">
    <property type="protein sequence ID" value="KAK0429406.1"/>
    <property type="molecule type" value="Genomic_DNA"/>
</dbReference>
<dbReference type="InterPro" id="IPR043145">
    <property type="entry name" value="Znf_ZZ_sf"/>
</dbReference>
<keyword evidence="5" id="KW-0479">Metal-binding</keyword>
<evidence type="ECO:0000256" key="9">
    <source>
        <dbReference type="ARBA" id="ARBA00023136"/>
    </source>
</evidence>
<keyword evidence="11" id="KW-0206">Cytoskeleton</keyword>
<comment type="subunit">
    <text evidence="12">Component of the dystrophin associated protein complex (DAPC). Interacts with Dg, via the Dg WW domain binding sites.</text>
</comment>
<dbReference type="GO" id="GO:0003779">
    <property type="term" value="F:actin binding"/>
    <property type="evidence" value="ECO:0007669"/>
    <property type="project" value="UniProtKB-KW"/>
</dbReference>
<dbReference type="InterPro" id="IPR001202">
    <property type="entry name" value="WW_dom"/>
</dbReference>
<dbReference type="InterPro" id="IPR050774">
    <property type="entry name" value="KCMF1/Dystrophin"/>
</dbReference>
<feature type="coiled-coil region" evidence="15">
    <location>
        <begin position="1517"/>
        <end position="1574"/>
    </location>
</feature>
<dbReference type="CDD" id="cd00201">
    <property type="entry name" value="WW"/>
    <property type="match status" value="1"/>
</dbReference>
<dbReference type="Gene3D" id="1.10.418.10">
    <property type="entry name" value="Calponin-like domain"/>
    <property type="match status" value="2"/>
</dbReference>
<dbReference type="FunFam" id="3.30.60.90:FF:000001">
    <property type="entry name" value="Dystrophin isoform 2"/>
    <property type="match status" value="1"/>
</dbReference>
<dbReference type="SMART" id="SM00033">
    <property type="entry name" value="CH"/>
    <property type="match status" value="1"/>
</dbReference>
<dbReference type="Pfam" id="PF09069">
    <property type="entry name" value="EF-hand_3"/>
    <property type="match status" value="1"/>
</dbReference>
<keyword evidence="10" id="KW-0009">Actin-binding</keyword>
<evidence type="ECO:0000256" key="14">
    <source>
        <dbReference type="PROSITE-ProRule" id="PRU00228"/>
    </source>
</evidence>
<proteinExistence type="predicted"/>
<dbReference type="Pfam" id="PF00435">
    <property type="entry name" value="Spectrin"/>
    <property type="match status" value="2"/>
</dbReference>
<gene>
    <name evidence="20" type="ORF">QR680_011365</name>
</gene>
<dbReference type="GO" id="GO:0048790">
    <property type="term" value="P:maintenance of presynaptic active zone structure"/>
    <property type="evidence" value="ECO:0007669"/>
    <property type="project" value="UniProtKB-ARBA"/>
</dbReference>
<dbReference type="PROSITE" id="PS01357">
    <property type="entry name" value="ZF_ZZ_1"/>
    <property type="match status" value="1"/>
</dbReference>
<dbReference type="CDD" id="cd00176">
    <property type="entry name" value="SPEC"/>
    <property type="match status" value="3"/>
</dbReference>
<comment type="caution">
    <text evidence="20">The sequence shown here is derived from an EMBL/GenBank/DDBJ whole genome shotgun (WGS) entry which is preliminary data.</text>
</comment>
<dbReference type="SUPFAM" id="SSF51045">
    <property type="entry name" value="WW domain"/>
    <property type="match status" value="1"/>
</dbReference>
<dbReference type="Gene3D" id="3.30.60.90">
    <property type="match status" value="1"/>
</dbReference>
<dbReference type="Gene3D" id="1.20.58.60">
    <property type="match status" value="6"/>
</dbReference>
<dbReference type="SUPFAM" id="SSF46966">
    <property type="entry name" value="Spectrin repeat"/>
    <property type="match status" value="9"/>
</dbReference>
<dbReference type="InterPro" id="IPR015153">
    <property type="entry name" value="EF-hand_dom_typ1"/>
</dbReference>
<dbReference type="InterPro" id="IPR036020">
    <property type="entry name" value="WW_dom_sf"/>
</dbReference>
<evidence type="ECO:0000256" key="7">
    <source>
        <dbReference type="ARBA" id="ARBA00022833"/>
    </source>
</evidence>
<dbReference type="GO" id="GO:0046716">
    <property type="term" value="P:muscle cell cellular homeostasis"/>
    <property type="evidence" value="ECO:0007669"/>
    <property type="project" value="UniProtKB-ARBA"/>
</dbReference>
<evidence type="ECO:0000313" key="20">
    <source>
        <dbReference type="EMBL" id="KAK0429406.1"/>
    </source>
</evidence>
<sequence length="3551" mass="407425">MLFSGGRAPRREEKKDKRVEKDETLKIQESTFMRWANFLFEDDPVKEVKDLVDPKFLTYVTHLITGTTIPTTNNRPTDISVAISTLFPDEDEKAHQLSLSELVEGVPKTVLALTWQIMHAFWRKFAPEGARDRKLAEAIKEWCLEATAEYEEVGINDFTSSWRDGYAFNALIHSFDHTLVDMDAIREMRGDERLDNAFQIAFTKFQVPKLLHAKDLHSEHLDLKSVVCYLMTLYLTLVGQSSQTTSKSTVSTTTSVQSLPTTSAATTVVSPAPQPPPPHPAQQIVEQHSVDMAPPASPTQPSSYDTEQRSRKSSSSSQKSGKGGKKRKSEEQVREYEQCLEQVLTWLLEAEEELGMMGTVNENEVETVKQQFKQHEQFMLSLTHSQDSVGRVLHRGQQLSQKVDEDLCQSIIGQLLIVNQRWEAVRALAMQRQNLLQHHLNRLQHQQLDTISSWLIEMEKTMATNSTISDNADEVAKQIDEHAALQEKIDAQQNSIQKLSTFVAVVDECEQTSEREYEDLEKLLQMVGQRWMTICEWAETRAKQLDGLVELLKEYDDTHEHLNRWLSEREEDLTLLRSAKHLETDEEIIQQMGIMHRIEALLEKEHNQFVRLSQISTTLYDRYQTTNGLAATRVKQALETVTQRWDNIVTRLEEYSQMLVRTGKADVTDLERPESTTDEEHEHRLPHVQFAEPSIVASTDEEGEHEEDALRTFAKNVQELEAEIDPLYVWTNSFVVSEKPEDMRKMIQVCQKRLREIKAEEVRVNALQLELEDLHELGLDAQKLGSANDAFDRFMKKWSRIVTKISESLNSLSKKNEEIEENMDIAQKIGEWLHSAEGVIGELEKISRQEREKRLAAMREQLAVQQRNIEFLRRNHHDSNQLAELEAQMREVVERMDSLKNEQRKLSHENFVKKSESDLLKTEAAVGDVEGLKADLDTCERLLKQLEERRQIAGDDLVVQNELADLEAAVAYKQDVVADAIQKTQKVNQKMEDAFGAAEELRKALEELKRESGELPELQERFKELRDRVTEQSQVKNDAVGHLDDVCAQLAKSKNPRRDELVEETRRKTTELERQWREMEVELDDHLSCLKKEQRKRIEAALRQQTSLVDELREGLKASEAAADAEELSEHLDNLERLIDGLSSEGVDSELDSLTMEESFMRDSVERLRTDRGVAVDRAKERVARLHDAIAQCEQFEQQLCNCQSWCNHMHHILNLRISADIHALDVPHEYKEAYVAGSLLEQMGLEFEEYENLLTDLAAFIEQNKNQWSSSDRLQLQLEHATNQLNELRVKFEQFKQPVIFDDRLDRVLRELADLENSIDDLTGIKAENCEYSLLHAKQLQKSVENAMEAITELESNKDGLLREGILSGTQLERVVDRLEQTQTLQQQLQSRAEATVEKLERCNNWLEKLEVENSHVDKILNEIESGIDTKDRSSLEEEVTQIEEMEKVLLKGMPAIRRVAEFEKLLRENSIKIDETSQSHWKGRVAKIQRQLSKWKEDLKDRSSGGETSEEEKVMQTVEDMRSELEDVIQNLESVSDMTELEVQLTRQRSLKQRLEDKCRHLTALSDKAREKVSEPVAELLSRWNVLETKCQPVEELMEQSTDTQQTSVINVMTLPELEVVELGPSFVENVPKMLDAFECANDRVNFDDFPVDDVDAWNDRVAEVATWFNDHKVKLDAVLDEGRALANNGRMELELHEALEKLDNVVSLSNKVEVELDANRGILKTALERNAAFKRELHTFNEVLDQLEERNLNERAIAQATQKDLIDRQNQIESLELKAHEIHCSLPGSSSLRPNLAINEFNRRLGEIEDRLRKTLAPKPGQALHSDYDRASISSAGAMDSLAMEVQETEDERSRLEHASSLEVTTSPKMQKRATPTILIETVDTLDQAYLNMDEMEEFFATEDAMPYEDLEAKMVKLDQFEEELERGAQLVESLQMTMDIVENEHATRRIATLRDEILSRRDQLLERQATKDHLECHYANTEQLIAEIGAQIHRTEGRNRSPDLEELESEQLAVEDLLPRAAVHLNQCETKLQPLEAELSAAEKSRFDEKLEAMTKDFKVVEAAIKERRERLDERCADQSHLMSQIDMLEFWCEETEADIQTTAHRLNEPALNELYKKVFDRVRDYPQKVDTFHQIEHVKDRFVVLKSVEHDVKHDVRRTVSELGARVSDLRHELNSKKTFLERATADCTAFWNEFRSIQAWSDDAQSQVKAAKEATIYVPSQGNLEKLRDDAVEKCETLERLRDTWNEVCSEEQIPAEEEQQKMLEELTYTIESLRHEIEALVGEGSSEKKSSSSVEEEPIYSTIGTKSKTIYEEPLEEVEEATITEPEYGTLTTHDGSTITTATDRAAQLKGPEAARMDVVVQMRHWVFETERDASATVDVSNVNAIREAANKMQNRVDEMKLRQCDVLKILDESRESVVRDRADMCRHELERVVSQCQRRKCQLNKMVDTTRNWEALRNAIEIWLTEGSAVLNSGARASELSEGALKSELERVESWVEQLEGMRAKMSDLNKVSNELLDEYRKDEGHNLSHQTSKINMQWTKFNDNIRIRRAVLEASLRSRSDFHSALSQFEEWIGSVAERMDDLQEATNNVARLKDTEKREDWISQEKEIRAEIDAHREVIDSVTQMGNKLVEGVDEGKERNELINRLEKLDERWTELNATDVMVRERLESAREECDRLTNNLSELLYWIESQSEAIYVDQPLGGDLASIQKQNDNVKGIEKAIEERERDVQAAIELAHGYLMQHDLRPQMYSSSVLEIDSSPKSEVKNAQRRIGVKILADSDRLKTKWAELKEQCAEWSRVVESGHREMQDLDKAVAESLLALGAIEADLERRKPVEKLRLDQLRDGLGDQAYLQQRVQEAGLLLDDVNDSAGRIQAANIEVTRELDAQIRAVNERYVKLKKDVVTRGAAMERAFRDFGPSSEHFLFKSVYPPWQRAISKHNQLPYYVNHQTHNTQWDHPHMVEILQQLAHFNQVKFCAYRTGMKLRALQKRLCLDLVDLRDLEECFKQTAKCPEEQITAEDMVACLVPLFEAVHVKHPKLLQSVALAVDLAINLLLNIYDPCRDSIMRCLSFKVALVVLSSANLEDKYKYLFQLISTNEGVDHKRLAILFYDLIHIPKLLGESAAFGGSNVEPSVRSCFERAKYPPTIGIDQFLAWLKDEPQSVVWLPVMHRLTTSETAKHQSKCNVCKMLPIVGLRYRCLRCFNFDICQNCFFSQRTAKNHKLTHPMQEYCMPATSREDMRDFGALIRNKLRGSKTRTGYLPVETVDEGVPLENRHTTPQNPTTEPVHHRIQLCSQRLARLYGGSPNGDAPCDEEIGAVFANAAAASSSSPPVGFESPKATSTPALVKSPAQLISQVEQMRKEELDQLLHKLQLENHELKKEIEKRKRLNMGSTPNLEPARRSIDSRIHGRSVPSLQQTPEEHQFMEEARALRLHKQRLEERSKVLEEQNRQLALQLDRLKKMIGSQSVAPEAMEQSWMMSAMGSPSGVDEDEGIDTTLDVRRNRMDSLISTVDQLGKAMESFVVSVVNSPEGESDGDEA</sequence>
<feature type="domain" description="Calponin-homology (CH)" evidence="18">
    <location>
        <begin position="133"/>
        <end position="238"/>
    </location>
</feature>
<keyword evidence="3" id="KW-1003">Cell membrane</keyword>
<feature type="coiled-coil region" evidence="15">
    <location>
        <begin position="1733"/>
        <end position="1781"/>
    </location>
</feature>
<dbReference type="PROSITE" id="PS50021">
    <property type="entry name" value="CH"/>
    <property type="match status" value="1"/>
</dbReference>